<dbReference type="Proteomes" id="UP000577724">
    <property type="component" value="Unassembled WGS sequence"/>
</dbReference>
<keyword evidence="1" id="KW-0812">Transmembrane</keyword>
<keyword evidence="3" id="KW-1185">Reference proteome</keyword>
<keyword evidence="1" id="KW-1133">Transmembrane helix</keyword>
<dbReference type="InterPro" id="IPR025699">
    <property type="entry name" value="ABC2_memb-like"/>
</dbReference>
<gene>
    <name evidence="2" type="ORF">HP548_30415</name>
</gene>
<reference evidence="2 3" key="1">
    <citation type="submission" date="2020-05" db="EMBL/GenBank/DDBJ databases">
        <title>Genome Sequencing of Type Strains.</title>
        <authorList>
            <person name="Lemaire J.F."/>
            <person name="Inderbitzin P."/>
            <person name="Gregorio O.A."/>
            <person name="Collins S.B."/>
            <person name="Wespe N."/>
            <person name="Knight-Connoni V."/>
        </authorList>
    </citation>
    <scope>NUCLEOTIDE SEQUENCE [LARGE SCALE GENOMIC DNA]</scope>
    <source>
        <strain evidence="2 3">DSM 19942</strain>
    </source>
</reference>
<feature type="transmembrane region" description="Helical" evidence="1">
    <location>
        <begin position="79"/>
        <end position="102"/>
    </location>
</feature>
<dbReference type="GeneID" id="97135091"/>
<proteinExistence type="predicted"/>
<feature type="transmembrane region" description="Helical" evidence="1">
    <location>
        <begin position="12"/>
        <end position="31"/>
    </location>
</feature>
<evidence type="ECO:0000313" key="3">
    <source>
        <dbReference type="Proteomes" id="UP000577724"/>
    </source>
</evidence>
<sequence length="208" mass="23350">MLNLLRKDYIALKSSLWSILFYFVVFSVAFIPTVEMSMYFVGIYTAFGSIMLATMIDIKNHNHKFLVTLPLSRRNIVQAKYLSAILYTLFGVFASSGAHWLVNFLFPELNKPDLSVLDILISVGMVLVLISIYMPLFYALSKKGAGIINTVFMIVLIILAQPVASLMNMAGENGMARASVYVFVSVCILLLFIASYFVTVRLFARKDL</sequence>
<dbReference type="PANTHER" id="PTHR41309:SF2">
    <property type="entry name" value="MEMBRANE PROTEIN"/>
    <property type="match status" value="1"/>
</dbReference>
<feature type="transmembrane region" description="Helical" evidence="1">
    <location>
        <begin position="114"/>
        <end position="140"/>
    </location>
</feature>
<dbReference type="RefSeq" id="WP_076291743.1">
    <property type="nucleotide sequence ID" value="NZ_CBCRYD010000028.1"/>
</dbReference>
<dbReference type="PANTHER" id="PTHR41309">
    <property type="entry name" value="MEMBRANE PROTEIN-RELATED"/>
    <property type="match status" value="1"/>
</dbReference>
<evidence type="ECO:0000256" key="1">
    <source>
        <dbReference type="SAM" id="Phobius"/>
    </source>
</evidence>
<dbReference type="Pfam" id="PF13346">
    <property type="entry name" value="ABC2_membrane_5"/>
    <property type="match status" value="1"/>
</dbReference>
<protein>
    <submittedName>
        <fullName evidence="2">ABC-2 transporter permease</fullName>
    </submittedName>
</protein>
<feature type="transmembrane region" description="Helical" evidence="1">
    <location>
        <begin position="37"/>
        <end position="58"/>
    </location>
</feature>
<name>A0ABX2MWN6_9BACL</name>
<evidence type="ECO:0000313" key="2">
    <source>
        <dbReference type="EMBL" id="NUU58402.1"/>
    </source>
</evidence>
<dbReference type="EMBL" id="JABMCC010000121">
    <property type="protein sequence ID" value="NUU58402.1"/>
    <property type="molecule type" value="Genomic_DNA"/>
</dbReference>
<organism evidence="2 3">
    <name type="scientific">Paenibacillus taichungensis</name>
    <dbReference type="NCBI Taxonomy" id="484184"/>
    <lineage>
        <taxon>Bacteria</taxon>
        <taxon>Bacillati</taxon>
        <taxon>Bacillota</taxon>
        <taxon>Bacilli</taxon>
        <taxon>Bacillales</taxon>
        <taxon>Paenibacillaceae</taxon>
        <taxon>Paenibacillus</taxon>
    </lineage>
</organism>
<keyword evidence="1" id="KW-0472">Membrane</keyword>
<comment type="caution">
    <text evidence="2">The sequence shown here is derived from an EMBL/GenBank/DDBJ whole genome shotgun (WGS) entry which is preliminary data.</text>
</comment>
<accession>A0ABX2MWN6</accession>
<feature type="transmembrane region" description="Helical" evidence="1">
    <location>
        <begin position="147"/>
        <end position="167"/>
    </location>
</feature>
<feature type="transmembrane region" description="Helical" evidence="1">
    <location>
        <begin position="179"/>
        <end position="204"/>
    </location>
</feature>